<dbReference type="Gene3D" id="1.10.10.60">
    <property type="entry name" value="Homeodomain-like"/>
    <property type="match status" value="1"/>
</dbReference>
<dbReference type="InterPro" id="IPR003593">
    <property type="entry name" value="AAA+_ATPase"/>
</dbReference>
<dbReference type="InterPro" id="IPR002197">
    <property type="entry name" value="HTH_Fis"/>
</dbReference>
<dbReference type="Gene3D" id="3.40.50.300">
    <property type="entry name" value="P-loop containing nucleotide triphosphate hydrolases"/>
    <property type="match status" value="1"/>
</dbReference>
<evidence type="ECO:0000256" key="6">
    <source>
        <dbReference type="ARBA" id="ARBA00023163"/>
    </source>
</evidence>
<dbReference type="PRINTS" id="PR01590">
    <property type="entry name" value="HTHFIS"/>
</dbReference>
<name>A0A3B0WHE3_9ZZZZ</name>
<protein>
    <submittedName>
        <fullName evidence="9">Flagellar two-component response regulator FleR</fullName>
    </submittedName>
</protein>
<keyword evidence="3" id="KW-0067">ATP-binding</keyword>
<dbReference type="EMBL" id="UOFF01000093">
    <property type="protein sequence ID" value="VAW55458.1"/>
    <property type="molecule type" value="Genomic_DNA"/>
</dbReference>
<dbReference type="Gene3D" id="3.40.50.2300">
    <property type="match status" value="1"/>
</dbReference>
<dbReference type="PANTHER" id="PTHR32071:SF21">
    <property type="entry name" value="TRANSCRIPTIONAL REGULATORY PROTEIN FLGR"/>
    <property type="match status" value="1"/>
</dbReference>
<dbReference type="SUPFAM" id="SSF52540">
    <property type="entry name" value="P-loop containing nucleoside triphosphate hydrolases"/>
    <property type="match status" value="1"/>
</dbReference>
<dbReference type="Pfam" id="PF00158">
    <property type="entry name" value="Sigma54_activat"/>
    <property type="match status" value="1"/>
</dbReference>
<dbReference type="PROSITE" id="PS50110">
    <property type="entry name" value="RESPONSE_REGULATORY"/>
    <property type="match status" value="1"/>
</dbReference>
<sequence length="451" mass="50818">MIQNKQQCVDVLIVEDDEQLREAIFDTCEIAGYSAVCAEHGQAALARLDEQQFKLVISDVQMNPMDGNELLQKIKQKYADLPVVVMTAYASIEKAVDFMRMGAADYLVKPFEADALQKIFKKFIKNEVFANHETELLAEDEKMKSLKLLASKVSQSNATVLLCGESGVGKEVFAQFIHNQSPRSDQAFVAINCAAIPENMLEAVLFGYEKGAFTGAVQATPGKFEQAQNGTILLDEISEMDASLQAKLLRVLQEKEVERLGGRKIIKLNVRVLATTNRNLKEEVKNGRFREDLFYRLSVFPIQIPPLRERVADIVPIANRLLNKHIHHENDKLTLSAEAQQKLVNYTWRGNVRELDNVMQRALIFKEGNEITAANIQLEDDDYKIVYHNDSSETVQDSELVNGLKDREQQLILEALKAGKGSRKYAAERLGISARTLRYKLARMRNSGITV</sequence>
<dbReference type="CDD" id="cd00009">
    <property type="entry name" value="AAA"/>
    <property type="match status" value="1"/>
</dbReference>
<dbReference type="Pfam" id="PF25601">
    <property type="entry name" value="AAA_lid_14"/>
    <property type="match status" value="1"/>
</dbReference>
<evidence type="ECO:0000256" key="1">
    <source>
        <dbReference type="ARBA" id="ARBA00022553"/>
    </source>
</evidence>
<evidence type="ECO:0000256" key="2">
    <source>
        <dbReference type="ARBA" id="ARBA00022741"/>
    </source>
</evidence>
<dbReference type="InterPro" id="IPR001789">
    <property type="entry name" value="Sig_transdc_resp-reg_receiver"/>
</dbReference>
<dbReference type="PANTHER" id="PTHR32071">
    <property type="entry name" value="TRANSCRIPTIONAL REGULATORY PROTEIN"/>
    <property type="match status" value="1"/>
</dbReference>
<dbReference type="GO" id="GO:0006355">
    <property type="term" value="P:regulation of DNA-templated transcription"/>
    <property type="evidence" value="ECO:0007669"/>
    <property type="project" value="InterPro"/>
</dbReference>
<accession>A0A3B0WHE3</accession>
<evidence type="ECO:0000313" key="9">
    <source>
        <dbReference type="EMBL" id="VAW55458.1"/>
    </source>
</evidence>
<evidence type="ECO:0000256" key="5">
    <source>
        <dbReference type="ARBA" id="ARBA00023125"/>
    </source>
</evidence>
<keyword evidence="9" id="KW-0282">Flagellum</keyword>
<keyword evidence="9" id="KW-0969">Cilium</keyword>
<dbReference type="Pfam" id="PF02954">
    <property type="entry name" value="HTH_8"/>
    <property type="match status" value="1"/>
</dbReference>
<keyword evidence="6" id="KW-0804">Transcription</keyword>
<keyword evidence="2" id="KW-0547">Nucleotide-binding</keyword>
<dbReference type="SUPFAM" id="SSF52172">
    <property type="entry name" value="CheY-like"/>
    <property type="match status" value="1"/>
</dbReference>
<dbReference type="AlphaFoldDB" id="A0A3B0WHE3"/>
<dbReference type="InterPro" id="IPR027417">
    <property type="entry name" value="P-loop_NTPase"/>
</dbReference>
<evidence type="ECO:0000259" key="7">
    <source>
        <dbReference type="PROSITE" id="PS50045"/>
    </source>
</evidence>
<dbReference type="InterPro" id="IPR002078">
    <property type="entry name" value="Sigma_54_int"/>
</dbReference>
<feature type="domain" description="Sigma-54 factor interaction" evidence="7">
    <location>
        <begin position="136"/>
        <end position="364"/>
    </location>
</feature>
<dbReference type="GO" id="GO:0005524">
    <property type="term" value="F:ATP binding"/>
    <property type="evidence" value="ECO:0007669"/>
    <property type="project" value="UniProtKB-KW"/>
</dbReference>
<dbReference type="SMART" id="SM00382">
    <property type="entry name" value="AAA"/>
    <property type="match status" value="1"/>
</dbReference>
<evidence type="ECO:0000256" key="3">
    <source>
        <dbReference type="ARBA" id="ARBA00022840"/>
    </source>
</evidence>
<dbReference type="InterPro" id="IPR058031">
    <property type="entry name" value="AAA_lid_NorR"/>
</dbReference>
<dbReference type="PROSITE" id="PS00676">
    <property type="entry name" value="SIGMA54_INTERACT_2"/>
    <property type="match status" value="1"/>
</dbReference>
<dbReference type="FunFam" id="3.40.50.300:FF:000006">
    <property type="entry name" value="DNA-binding transcriptional regulator NtrC"/>
    <property type="match status" value="1"/>
</dbReference>
<evidence type="ECO:0000259" key="8">
    <source>
        <dbReference type="PROSITE" id="PS50110"/>
    </source>
</evidence>
<dbReference type="SMART" id="SM00448">
    <property type="entry name" value="REC"/>
    <property type="match status" value="1"/>
</dbReference>
<keyword evidence="5" id="KW-0238">DNA-binding</keyword>
<evidence type="ECO:0000256" key="4">
    <source>
        <dbReference type="ARBA" id="ARBA00023015"/>
    </source>
</evidence>
<keyword evidence="4" id="KW-0805">Transcription regulation</keyword>
<reference evidence="9" key="1">
    <citation type="submission" date="2018-06" db="EMBL/GenBank/DDBJ databases">
        <authorList>
            <person name="Zhirakovskaya E."/>
        </authorList>
    </citation>
    <scope>NUCLEOTIDE SEQUENCE</scope>
</reference>
<dbReference type="FunFam" id="3.40.50.2300:FF:000018">
    <property type="entry name" value="DNA-binding transcriptional regulator NtrC"/>
    <property type="match status" value="1"/>
</dbReference>
<dbReference type="SUPFAM" id="SSF46689">
    <property type="entry name" value="Homeodomain-like"/>
    <property type="match status" value="1"/>
</dbReference>
<dbReference type="Pfam" id="PF00072">
    <property type="entry name" value="Response_reg"/>
    <property type="match status" value="1"/>
</dbReference>
<dbReference type="PROSITE" id="PS50045">
    <property type="entry name" value="SIGMA54_INTERACT_4"/>
    <property type="match status" value="1"/>
</dbReference>
<feature type="domain" description="Response regulatory" evidence="8">
    <location>
        <begin position="10"/>
        <end position="124"/>
    </location>
</feature>
<gene>
    <name evidence="9" type="ORF">MNBD_GAMMA07-2701</name>
</gene>
<dbReference type="Gene3D" id="1.10.8.60">
    <property type="match status" value="1"/>
</dbReference>
<proteinExistence type="predicted"/>
<dbReference type="InterPro" id="IPR025943">
    <property type="entry name" value="Sigma_54_int_dom_ATP-bd_2"/>
</dbReference>
<dbReference type="GO" id="GO:0043565">
    <property type="term" value="F:sequence-specific DNA binding"/>
    <property type="evidence" value="ECO:0007669"/>
    <property type="project" value="InterPro"/>
</dbReference>
<dbReference type="InterPro" id="IPR025662">
    <property type="entry name" value="Sigma_54_int_dom_ATP-bd_1"/>
</dbReference>
<dbReference type="GO" id="GO:0000160">
    <property type="term" value="P:phosphorelay signal transduction system"/>
    <property type="evidence" value="ECO:0007669"/>
    <property type="project" value="InterPro"/>
</dbReference>
<organism evidence="9">
    <name type="scientific">hydrothermal vent metagenome</name>
    <dbReference type="NCBI Taxonomy" id="652676"/>
    <lineage>
        <taxon>unclassified sequences</taxon>
        <taxon>metagenomes</taxon>
        <taxon>ecological metagenomes</taxon>
    </lineage>
</organism>
<dbReference type="InterPro" id="IPR009057">
    <property type="entry name" value="Homeodomain-like_sf"/>
</dbReference>
<dbReference type="InterPro" id="IPR011006">
    <property type="entry name" value="CheY-like_superfamily"/>
</dbReference>
<keyword evidence="1" id="KW-0597">Phosphoprotein</keyword>
<keyword evidence="9" id="KW-0966">Cell projection</keyword>
<dbReference type="PROSITE" id="PS00675">
    <property type="entry name" value="SIGMA54_INTERACT_1"/>
    <property type="match status" value="1"/>
</dbReference>